<dbReference type="PROSITE" id="PS50878">
    <property type="entry name" value="RT_POL"/>
    <property type="match status" value="1"/>
</dbReference>
<dbReference type="Pfam" id="PF08244">
    <property type="entry name" value="Glyco_hydro_32C"/>
    <property type="match status" value="1"/>
</dbReference>
<dbReference type="InterPro" id="IPR044730">
    <property type="entry name" value="RNase_H-like_dom_plant"/>
</dbReference>
<dbReference type="InterPro" id="IPR025836">
    <property type="entry name" value="Zn_knuckle_CX2CX4HX4C"/>
</dbReference>
<dbReference type="InterPro" id="IPR023296">
    <property type="entry name" value="Glyco_hydro_beta-prop_sf"/>
</dbReference>
<name>A0A2N9GJ35_FAGSY</name>
<evidence type="ECO:0000256" key="5">
    <source>
        <dbReference type="SAM" id="MobiDB-lite"/>
    </source>
</evidence>
<evidence type="ECO:0000256" key="2">
    <source>
        <dbReference type="ARBA" id="ARBA00022801"/>
    </source>
</evidence>
<organism evidence="8">
    <name type="scientific">Fagus sylvatica</name>
    <name type="common">Beechnut</name>
    <dbReference type="NCBI Taxonomy" id="28930"/>
    <lineage>
        <taxon>Eukaryota</taxon>
        <taxon>Viridiplantae</taxon>
        <taxon>Streptophyta</taxon>
        <taxon>Embryophyta</taxon>
        <taxon>Tracheophyta</taxon>
        <taxon>Spermatophyta</taxon>
        <taxon>Magnoliopsida</taxon>
        <taxon>eudicotyledons</taxon>
        <taxon>Gunneridae</taxon>
        <taxon>Pentapetalae</taxon>
        <taxon>rosids</taxon>
        <taxon>fabids</taxon>
        <taxon>Fagales</taxon>
        <taxon>Fagaceae</taxon>
        <taxon>Fagus</taxon>
    </lineage>
</organism>
<keyword evidence="4" id="KW-0862">Zinc</keyword>
<feature type="domain" description="Reverse transcriptase" evidence="7">
    <location>
        <begin position="815"/>
        <end position="1097"/>
    </location>
</feature>
<dbReference type="InterPro" id="IPR005135">
    <property type="entry name" value="Endo/exonuclease/phosphatase"/>
</dbReference>
<dbReference type="InterPro" id="IPR000477">
    <property type="entry name" value="RT_dom"/>
</dbReference>
<dbReference type="GO" id="GO:0005975">
    <property type="term" value="P:carbohydrate metabolic process"/>
    <property type="evidence" value="ECO:0007669"/>
    <property type="project" value="InterPro"/>
</dbReference>
<dbReference type="Pfam" id="PF00251">
    <property type="entry name" value="Glyco_hydro_32N"/>
    <property type="match status" value="1"/>
</dbReference>
<dbReference type="Pfam" id="PF00078">
    <property type="entry name" value="RVT_1"/>
    <property type="match status" value="1"/>
</dbReference>
<dbReference type="InterPro" id="IPR013320">
    <property type="entry name" value="ConA-like_dom_sf"/>
</dbReference>
<keyword evidence="3" id="KW-0326">Glycosidase</keyword>
<keyword evidence="4" id="KW-0479">Metal-binding</keyword>
<evidence type="ECO:0000256" key="1">
    <source>
        <dbReference type="ARBA" id="ARBA00009902"/>
    </source>
</evidence>
<dbReference type="SUPFAM" id="SSF49899">
    <property type="entry name" value="Concanavalin A-like lectins/glucanases"/>
    <property type="match status" value="1"/>
</dbReference>
<evidence type="ECO:0000313" key="8">
    <source>
        <dbReference type="EMBL" id="SPC99440.1"/>
    </source>
</evidence>
<gene>
    <name evidence="8" type="ORF">FSB_LOCUS27322</name>
</gene>
<dbReference type="Pfam" id="PF03372">
    <property type="entry name" value="Exo_endo_phos"/>
    <property type="match status" value="1"/>
</dbReference>
<dbReference type="Pfam" id="PF13966">
    <property type="entry name" value="zf-RVT"/>
    <property type="match status" value="1"/>
</dbReference>
<dbReference type="InterPro" id="IPR036691">
    <property type="entry name" value="Endo/exonu/phosph_ase_sf"/>
</dbReference>
<dbReference type="SMART" id="SM00640">
    <property type="entry name" value="Glyco_32"/>
    <property type="match status" value="1"/>
</dbReference>
<dbReference type="InterPro" id="IPR026960">
    <property type="entry name" value="RVT-Znf"/>
</dbReference>
<keyword evidence="2" id="KW-0378">Hydrolase</keyword>
<dbReference type="GO" id="GO:0008270">
    <property type="term" value="F:zinc ion binding"/>
    <property type="evidence" value="ECO:0007669"/>
    <property type="project" value="UniProtKB-KW"/>
</dbReference>
<feature type="region of interest" description="Disordered" evidence="5">
    <location>
        <begin position="255"/>
        <end position="290"/>
    </location>
</feature>
<evidence type="ECO:0000259" key="6">
    <source>
        <dbReference type="PROSITE" id="PS50158"/>
    </source>
</evidence>
<sequence length="2221" mass="252184">MTEELEELCRRMKLSEKEMLRISLRKDPILKSKKEAQHSILFKLLTTKPFHSEAFKGSIRALWSGLGGVTIRSIEGNLFMAVFTRRDDMERIFVRSPWTFDKKLIPIVRFEGDLQPTEVRFSHTAFWIRVFNLPIKSMIREVGEDIGQEIGRLLEVDVPENGFGWGEYLRIRVEIDIAQPLLRGCILQSDESDGGGLFWVDFKYEHLPIFCYRCGRLGHGSHECVVGRGGRISEGVSGEKWGAWLRALAARPAQPRRSREGVFQPDEEGESNMPFDREAATENDPSPPVSGGGCKLWDGHWLHELLEEIMQLEMHVERPACSSGKDAPPVTMRALSLNCRGLGNPQTVNELHNLVKKEGPNIVFLMETRLNVRNLEWLRVRLGMKGCLGVERHGQGGGLALLWDSSVMINIQSYSEHHIDGEVVQNDGLRWRLTGFYGYPEAHLRHRSWSLLRHLRSISDVPWMIFGDFNEITRLEEKAGREDRNANQMAAFREALLDCSLQDMGFTGTEFTWSNNRENGDLVRVRLDRGVADAAWVQLFPHASINHLIVASSDHVGLLLDSRTDQPRNHVPQRKRRMFRFEKSWLKESGCEEVIQMAWEVQPIGTAMYKVAQKIKQCRIKLIQWSQSHVRVTPKLIDSKMKQLQELELKEKEDYDSRQINLIKRDLNGLHEKAEIVWRQRSRIVWLTEGDRNTKFFHENASQRKKINTILGLRDQQSNWRTEPLEVEQIAVDYFSSLFASSNPRAIDEVLHEVEGVVTPGMNNVLMRPFTQEEIKRALFQMHPSKSPGPDGMSALFFQKYWHIVDSDVSNAVLDFLKNGRMLGSINFTHLVLIPKVAAPENITQFRPISLCNVIYKIVSKVLVNRMKTILPQVISDSQSAFVPGRMITDNVIIAFETIHYLKNLQNGNNVQMAVKLDMSKAYDRVEWDYLQAIMIKLGFHAQWVKLVMACVKTATYSILVNGEPKGYITPQRGLRQGDPLSPYLFLLCTEGLSAVLRKAERESLLKGVSICRGGPRVSHLFFADDSIVFCRATNADCVTLQNLLTKYAHASGQVVNSDKTALFFSPNTPQQSRNAICSFFDTSPATQFEKYLGLPPMVGRAKRRAFNEIKDRVWRRLQGWKEKLLSQAGREVLIKAVIQAIPNYAMSCFKLPAGFCDELCSMDNRFWWGQKKGERKIHWLGKKKLIRTKSEGGIGFRDLKLFNKALLARQGWRLLQNPSSLVYRMLKAKYFPNTSFLEASSPANASFIWRSICEAKSVLHDGLRWRVGNGEKIKIWGDKWLPSNSTYQVISPRPALDAPAMVHHLICNDTMTWDVNLLDRFFLPRDVEAIKSIPLSHRRPADLLIWSGTKRGVFSVRSAYHMLLNQSQAREAMSSSASGSQRKQPWSAIWAASVQPKVKLFIWRACKAIVPTQTKLFDKGISQTYSCLWCGDEAETVDHLLWGCEFAQRVWKESPAMIPPSYNLTMPFTEFISRCVEDLGSPALEIAFTTAWALWKARNALFWNAQNSNVSEICQHAAELALDFLETRQQSEVLLGSNSSILKWQVPAVGNYKLNFSCHGGSNCSPMGLGILIRDSLGLVMAAKCSKIAGNNSLLQSHARAALLAIEFAFSIGFRRLEVEVGNQELLGLINLDSPSLAPIGVLVDDIRNWHSIASFPPKPSWQYLLSWLLFFISLLLGYGVLELEASHVYRNLQDSQSTSDKQPYRTSYHFQPPKNWMNALTTCFLDLVFVNVTCCDGELDKWVSLDTQILMLPSIHHSRPISTAAGRVPPRSSPRVYRLSYTPELTLTTNKSRTWPCPKDLSDPFLRKWVKSKYNPLMAPNSENNINSSSFRDPTTAWLGRDGYWRVIIGSKINQEGLAILYKSKDFVHWEEAKKPLYSAKKSGMLECPDFYPVSIKSQLGIDTSFNGPDVKHVLKASLDDTKHDCYKIGTYNRDKDIFIPDNGLKKGFRLRYDYGKFYASKTFFEDNSKHRRILWGWVNESSSVDDDIKKGWSGVQAIPRHIWLDKSKKQLVQWPIKEIETLRLNQVNLPKQVLKGGSILEVSGLTAAQADVEISFEVTEFSKAIVLNPRWTNPQVLCSKKGASVKGGLGPFGLLVLASKGLQEYTAVFYSIFRSKNKYVVLLCSDQSRSSLNQENDKTTYGAFVDVDPVHEKLSLRSLIDHSIVESFGGEGKACITARVYPTLAIDAETHIYVFNNGTGNVGITRLSAWSMKKAQIN</sequence>
<dbReference type="EMBL" id="OIVN01001975">
    <property type="protein sequence ID" value="SPC99440.1"/>
    <property type="molecule type" value="Genomic_DNA"/>
</dbReference>
<dbReference type="FunFam" id="2.60.120.560:FF:000002">
    <property type="entry name" value="Beta-fructofuranosidase, insoluble isoenzyme CWINV1"/>
    <property type="match status" value="1"/>
</dbReference>
<dbReference type="InterPro" id="IPR013148">
    <property type="entry name" value="Glyco_hydro_32_N"/>
</dbReference>
<dbReference type="Pfam" id="PF14392">
    <property type="entry name" value="zf-CCHC_4"/>
    <property type="match status" value="1"/>
</dbReference>
<dbReference type="GO" id="GO:0004553">
    <property type="term" value="F:hydrolase activity, hydrolyzing O-glycosyl compounds"/>
    <property type="evidence" value="ECO:0007669"/>
    <property type="project" value="InterPro"/>
</dbReference>
<dbReference type="Gene3D" id="2.60.120.560">
    <property type="entry name" value="Exo-inulinase, domain 1"/>
    <property type="match status" value="1"/>
</dbReference>
<comment type="similarity">
    <text evidence="1">Belongs to the glycosyl hydrolase 32 family.</text>
</comment>
<accession>A0A2N9GJ35</accession>
<dbReference type="InterPro" id="IPR001878">
    <property type="entry name" value="Znf_CCHC"/>
</dbReference>
<dbReference type="SUPFAM" id="SSF56219">
    <property type="entry name" value="DNase I-like"/>
    <property type="match status" value="1"/>
</dbReference>
<evidence type="ECO:0000256" key="3">
    <source>
        <dbReference type="ARBA" id="ARBA00023295"/>
    </source>
</evidence>
<proteinExistence type="inferred from homology"/>
<dbReference type="SUPFAM" id="SSF56672">
    <property type="entry name" value="DNA/RNA polymerases"/>
    <property type="match status" value="1"/>
</dbReference>
<keyword evidence="4" id="KW-0863">Zinc-finger</keyword>
<dbReference type="Gene3D" id="3.60.10.10">
    <property type="entry name" value="Endonuclease/exonuclease/phosphatase"/>
    <property type="match status" value="1"/>
</dbReference>
<evidence type="ECO:0008006" key="9">
    <source>
        <dbReference type="Google" id="ProtNLM"/>
    </source>
</evidence>
<dbReference type="PROSITE" id="PS50158">
    <property type="entry name" value="ZF_CCHC"/>
    <property type="match status" value="1"/>
</dbReference>
<dbReference type="GO" id="GO:0003676">
    <property type="term" value="F:nucleic acid binding"/>
    <property type="evidence" value="ECO:0007669"/>
    <property type="project" value="InterPro"/>
</dbReference>
<evidence type="ECO:0000259" key="7">
    <source>
        <dbReference type="PROSITE" id="PS50878"/>
    </source>
</evidence>
<dbReference type="InterPro" id="IPR050551">
    <property type="entry name" value="Fructan_Metab_Enzymes"/>
</dbReference>
<dbReference type="InterPro" id="IPR013189">
    <property type="entry name" value="Glyco_hydro_32_C"/>
</dbReference>
<feature type="domain" description="CCHC-type" evidence="6">
    <location>
        <begin position="211"/>
        <end position="224"/>
    </location>
</feature>
<dbReference type="InterPro" id="IPR002156">
    <property type="entry name" value="RNaseH_domain"/>
</dbReference>
<dbReference type="Pfam" id="PF13456">
    <property type="entry name" value="RVT_3"/>
    <property type="match status" value="1"/>
</dbReference>
<dbReference type="InterPro" id="IPR001362">
    <property type="entry name" value="Glyco_hydro_32"/>
</dbReference>
<dbReference type="InterPro" id="IPR043502">
    <property type="entry name" value="DNA/RNA_pol_sf"/>
</dbReference>
<dbReference type="SUPFAM" id="SSF75005">
    <property type="entry name" value="Arabinanase/levansucrase/invertase"/>
    <property type="match status" value="1"/>
</dbReference>
<evidence type="ECO:0000256" key="4">
    <source>
        <dbReference type="PROSITE-ProRule" id="PRU00047"/>
    </source>
</evidence>
<dbReference type="GO" id="GO:0004523">
    <property type="term" value="F:RNA-DNA hybrid ribonuclease activity"/>
    <property type="evidence" value="ECO:0007669"/>
    <property type="project" value="InterPro"/>
</dbReference>
<reference evidence="8" key="1">
    <citation type="submission" date="2018-02" db="EMBL/GenBank/DDBJ databases">
        <authorList>
            <person name="Cohen D.B."/>
            <person name="Kent A.D."/>
        </authorList>
    </citation>
    <scope>NUCLEOTIDE SEQUENCE</scope>
</reference>
<protein>
    <recommendedName>
        <fullName evidence="9">Reverse transcriptase domain-containing protein</fullName>
    </recommendedName>
</protein>
<dbReference type="CDD" id="cd01650">
    <property type="entry name" value="RT_nLTR_like"/>
    <property type="match status" value="1"/>
</dbReference>
<dbReference type="CDD" id="cd06222">
    <property type="entry name" value="RNase_H_like"/>
    <property type="match status" value="1"/>
</dbReference>
<dbReference type="CDD" id="cd18624">
    <property type="entry name" value="GH32_Fruct1-like"/>
    <property type="match status" value="1"/>
</dbReference>
<dbReference type="Gene3D" id="2.115.10.20">
    <property type="entry name" value="Glycosyl hydrolase domain, family 43"/>
    <property type="match status" value="2"/>
</dbReference>
<dbReference type="PANTHER" id="PTHR31953">
    <property type="entry name" value="BETA-FRUCTOFURANOSIDASE, INSOLUBLE ISOENZYME CWINV1-RELATED"/>
    <property type="match status" value="1"/>
</dbReference>